<dbReference type="InterPro" id="IPR050036">
    <property type="entry name" value="CntB"/>
</dbReference>
<feature type="transmembrane region" description="Helical" evidence="7">
    <location>
        <begin position="103"/>
        <end position="123"/>
    </location>
</feature>
<feature type="transmembrane region" description="Helical" evidence="7">
    <location>
        <begin position="277"/>
        <end position="302"/>
    </location>
</feature>
<keyword evidence="3" id="KW-1003">Cell membrane</keyword>
<dbReference type="Pfam" id="PF19300">
    <property type="entry name" value="BPD_transp_1_N"/>
    <property type="match status" value="1"/>
</dbReference>
<dbReference type="RefSeq" id="WP_129349694.1">
    <property type="nucleotide sequence ID" value="NZ_CP026538.1"/>
</dbReference>
<dbReference type="PANTHER" id="PTHR43163:SF6">
    <property type="entry name" value="DIPEPTIDE TRANSPORT SYSTEM PERMEASE PROTEIN DPPB-RELATED"/>
    <property type="match status" value="1"/>
</dbReference>
<dbReference type="AlphaFoldDB" id="A0A4V0YQI6"/>
<gene>
    <name evidence="9" type="ORF">C3Y92_03920</name>
</gene>
<evidence type="ECO:0000256" key="2">
    <source>
        <dbReference type="ARBA" id="ARBA00022448"/>
    </source>
</evidence>
<dbReference type="Gene3D" id="1.10.3720.10">
    <property type="entry name" value="MetI-like"/>
    <property type="match status" value="1"/>
</dbReference>
<comment type="similarity">
    <text evidence="7">Belongs to the binding-protein-dependent transport system permease family.</text>
</comment>
<feature type="domain" description="ABC transmembrane type-1" evidence="8">
    <location>
        <begin position="99"/>
        <end position="295"/>
    </location>
</feature>
<keyword evidence="6 7" id="KW-0472">Membrane</keyword>
<feature type="transmembrane region" description="Helical" evidence="7">
    <location>
        <begin position="177"/>
        <end position="195"/>
    </location>
</feature>
<dbReference type="SUPFAM" id="SSF161098">
    <property type="entry name" value="MetI-like"/>
    <property type="match status" value="1"/>
</dbReference>
<feature type="transmembrane region" description="Helical" evidence="7">
    <location>
        <begin position="235"/>
        <end position="257"/>
    </location>
</feature>
<feature type="transmembrane region" description="Helical" evidence="7">
    <location>
        <begin position="135"/>
        <end position="157"/>
    </location>
</feature>
<proteinExistence type="inferred from homology"/>
<dbReference type="InterPro" id="IPR045621">
    <property type="entry name" value="BPD_transp_1_N"/>
</dbReference>
<dbReference type="PROSITE" id="PS50928">
    <property type="entry name" value="ABC_TM1"/>
    <property type="match status" value="1"/>
</dbReference>
<dbReference type="GO" id="GO:0005886">
    <property type="term" value="C:plasma membrane"/>
    <property type="evidence" value="ECO:0007669"/>
    <property type="project" value="UniProtKB-SubCell"/>
</dbReference>
<reference evidence="9 10" key="1">
    <citation type="submission" date="2018-02" db="EMBL/GenBank/DDBJ databases">
        <title>Genome sequence of Desulfovibrio carbinolicus DSM 3852.</title>
        <authorList>
            <person name="Wilbanks E."/>
            <person name="Skennerton C.T."/>
            <person name="Orphan V.J."/>
        </authorList>
    </citation>
    <scope>NUCLEOTIDE SEQUENCE [LARGE SCALE GENOMIC DNA]</scope>
    <source>
        <strain evidence="9 10">DSM 3852</strain>
    </source>
</reference>
<keyword evidence="4 7" id="KW-0812">Transmembrane</keyword>
<dbReference type="KEGG" id="dcb:C3Y92_03920"/>
<comment type="subcellular location">
    <subcellularLocation>
        <location evidence="1 7">Cell membrane</location>
        <topology evidence="1 7">Multi-pass membrane protein</topology>
    </subcellularLocation>
</comment>
<dbReference type="InterPro" id="IPR035906">
    <property type="entry name" value="MetI-like_sf"/>
</dbReference>
<dbReference type="OrthoDB" id="9778910at2"/>
<dbReference type="PANTHER" id="PTHR43163">
    <property type="entry name" value="DIPEPTIDE TRANSPORT SYSTEM PERMEASE PROTEIN DPPB-RELATED"/>
    <property type="match status" value="1"/>
</dbReference>
<keyword evidence="5 7" id="KW-1133">Transmembrane helix</keyword>
<name>A0A4V0YQI6_9BACT</name>
<dbReference type="Proteomes" id="UP000293296">
    <property type="component" value="Chromosome"/>
</dbReference>
<evidence type="ECO:0000256" key="4">
    <source>
        <dbReference type="ARBA" id="ARBA00022692"/>
    </source>
</evidence>
<protein>
    <submittedName>
        <fullName evidence="9">Nickel ABC transporter permease subunit NikB</fullName>
    </submittedName>
</protein>
<dbReference type="EMBL" id="CP026538">
    <property type="protein sequence ID" value="QAZ66432.1"/>
    <property type="molecule type" value="Genomic_DNA"/>
</dbReference>
<dbReference type="Pfam" id="PF00528">
    <property type="entry name" value="BPD_transp_1"/>
    <property type="match status" value="1"/>
</dbReference>
<evidence type="ECO:0000256" key="7">
    <source>
        <dbReference type="RuleBase" id="RU363032"/>
    </source>
</evidence>
<accession>A0A4V0YQI6</accession>
<organism evidence="9 10">
    <name type="scientific">Solidesulfovibrio carbinolicus</name>
    <dbReference type="NCBI Taxonomy" id="296842"/>
    <lineage>
        <taxon>Bacteria</taxon>
        <taxon>Pseudomonadati</taxon>
        <taxon>Thermodesulfobacteriota</taxon>
        <taxon>Desulfovibrionia</taxon>
        <taxon>Desulfovibrionales</taxon>
        <taxon>Desulfovibrionaceae</taxon>
        <taxon>Solidesulfovibrio</taxon>
    </lineage>
</organism>
<dbReference type="GO" id="GO:0071916">
    <property type="term" value="F:dipeptide transmembrane transporter activity"/>
    <property type="evidence" value="ECO:0007669"/>
    <property type="project" value="TreeGrafter"/>
</dbReference>
<evidence type="ECO:0000256" key="5">
    <source>
        <dbReference type="ARBA" id="ARBA00022989"/>
    </source>
</evidence>
<dbReference type="NCBIfam" id="NF045469">
    <property type="entry name" value="Opp1B"/>
    <property type="match status" value="1"/>
</dbReference>
<dbReference type="InterPro" id="IPR000515">
    <property type="entry name" value="MetI-like"/>
</dbReference>
<keyword evidence="2 7" id="KW-0813">Transport</keyword>
<evidence type="ECO:0000256" key="3">
    <source>
        <dbReference type="ARBA" id="ARBA00022475"/>
    </source>
</evidence>
<evidence type="ECO:0000259" key="8">
    <source>
        <dbReference type="PROSITE" id="PS50928"/>
    </source>
</evidence>
<evidence type="ECO:0000313" key="9">
    <source>
        <dbReference type="EMBL" id="QAZ66432.1"/>
    </source>
</evidence>
<dbReference type="CDD" id="cd06261">
    <property type="entry name" value="TM_PBP2"/>
    <property type="match status" value="1"/>
</dbReference>
<evidence type="ECO:0000256" key="1">
    <source>
        <dbReference type="ARBA" id="ARBA00004651"/>
    </source>
</evidence>
<evidence type="ECO:0000256" key="6">
    <source>
        <dbReference type="ARBA" id="ARBA00023136"/>
    </source>
</evidence>
<sequence>MRRYVLSRLLAAVPLLLGVSFLAFVLVTLIPADPAEVALRVNEIIPSQELIELHRKELGLDQPFWERYVRWLGNSLRLDFGHSYTNHHRTVAGELGRCLPATLALAGVSLLFVVGASIPLAVASAMTRDSLFDRLVRTLVFFGTAMPNYWVAFLAIWLFAVHFDLLPTGGDEGWRSYLLPAFTLSMTYISTYVRLIRNTMLAVMQEPFVLYARARGLPEAAVVRHVLKNSLQSSVTALGMSVPQLIAGSFVVENIFAWPGVGRLCVSAIFNRDYPVIQAYVLMMGVLFIVCNLLVDIISAMIDPRRQAER</sequence>
<evidence type="ECO:0000313" key="10">
    <source>
        <dbReference type="Proteomes" id="UP000293296"/>
    </source>
</evidence>
<keyword evidence="10" id="KW-1185">Reference proteome</keyword>